<name>A0A015LM34_RHIIW</name>
<keyword evidence="3" id="KW-1185">Reference proteome</keyword>
<gene>
    <name evidence="2" type="ORF">RirG_057720</name>
</gene>
<organism evidence="2 3">
    <name type="scientific">Rhizophagus irregularis (strain DAOM 197198w)</name>
    <name type="common">Glomus intraradices</name>
    <dbReference type="NCBI Taxonomy" id="1432141"/>
    <lineage>
        <taxon>Eukaryota</taxon>
        <taxon>Fungi</taxon>
        <taxon>Fungi incertae sedis</taxon>
        <taxon>Mucoromycota</taxon>
        <taxon>Glomeromycotina</taxon>
        <taxon>Glomeromycetes</taxon>
        <taxon>Glomerales</taxon>
        <taxon>Glomeraceae</taxon>
        <taxon>Rhizophagus</taxon>
    </lineage>
</organism>
<dbReference type="HOGENOM" id="CLU_047849_1_0_1"/>
<accession>A0A015LM34</accession>
<dbReference type="STRING" id="1432141.A0A015LM34"/>
<dbReference type="AlphaFoldDB" id="A0A015LM34"/>
<dbReference type="PANTHER" id="PTHR34826:SF2">
    <property type="entry name" value="UPF0590 PROTEIN C409.17C"/>
    <property type="match status" value="1"/>
</dbReference>
<dbReference type="OrthoDB" id="2119945at2759"/>
<dbReference type="PANTHER" id="PTHR34826">
    <property type="entry name" value="UPF0590 PROTEIN C409.17C"/>
    <property type="match status" value="1"/>
</dbReference>
<reference evidence="2 3" key="1">
    <citation type="submission" date="2014-02" db="EMBL/GenBank/DDBJ databases">
        <title>Single nucleus genome sequencing reveals high similarity among nuclei of an endomycorrhizal fungus.</title>
        <authorList>
            <person name="Lin K."/>
            <person name="Geurts R."/>
            <person name="Zhang Z."/>
            <person name="Limpens E."/>
            <person name="Saunders D.G."/>
            <person name="Mu D."/>
            <person name="Pang E."/>
            <person name="Cao H."/>
            <person name="Cha H."/>
            <person name="Lin T."/>
            <person name="Zhou Q."/>
            <person name="Shang Y."/>
            <person name="Li Y."/>
            <person name="Ivanov S."/>
            <person name="Sharma T."/>
            <person name="Velzen R.V."/>
            <person name="Ruijter N.D."/>
            <person name="Aanen D.K."/>
            <person name="Win J."/>
            <person name="Kamoun S."/>
            <person name="Bisseling T."/>
            <person name="Huang S."/>
        </authorList>
    </citation>
    <scope>NUCLEOTIDE SEQUENCE [LARGE SCALE GENOMIC DNA]</scope>
    <source>
        <strain evidence="3">DAOM197198w</strain>
    </source>
</reference>
<sequence length="371" mass="42574">MNKDKLKLQISVGSSYDSAEHKIMLPNDDSHPYFINTSHFTGRICIRIKDFKGITPSGTTRIESSPYFEGYNVKYSIQVQGRFKENNLTADDIVFGNDFDKKINLPFGSSLGLKILQYIDPGLQADIYSDEPWAYSPLVYTMNKINLYEEPIIKGDEWLPSWPSSNGEHIEEDVNCPSEGVEFKDVSERKKYFENETNRKQFQIKDNQIWNFDFFNSYIDFNDVAVTLPGFKLGVLQYWEGQPVRYVCKTRGEKRDSSIVFFVVVFQLVEEEDDNTITMSKSEDIIKESNSYDVEEILSPENHPDIVNFTPKTGARWASQKSPTSLLPFTKSKKEVFLSPSPMSLSPAASIDSNKFNAAFERDDMEDDIKD</sequence>
<dbReference type="Pfam" id="PF08588">
    <property type="entry name" value="Duc1"/>
    <property type="match status" value="1"/>
</dbReference>
<dbReference type="Proteomes" id="UP000022910">
    <property type="component" value="Unassembled WGS sequence"/>
</dbReference>
<evidence type="ECO:0000313" key="2">
    <source>
        <dbReference type="EMBL" id="EXX73741.1"/>
    </source>
</evidence>
<dbReference type="EMBL" id="JEMT01013777">
    <property type="protein sequence ID" value="EXX73741.1"/>
    <property type="molecule type" value="Genomic_DNA"/>
</dbReference>
<dbReference type="InterPro" id="IPR013897">
    <property type="entry name" value="Duc1"/>
</dbReference>
<proteinExistence type="predicted"/>
<feature type="domain" description="Domain of unknown function at the cortex 1" evidence="1">
    <location>
        <begin position="7"/>
        <end position="269"/>
    </location>
</feature>
<evidence type="ECO:0000259" key="1">
    <source>
        <dbReference type="Pfam" id="PF08588"/>
    </source>
</evidence>
<evidence type="ECO:0000313" key="3">
    <source>
        <dbReference type="Proteomes" id="UP000022910"/>
    </source>
</evidence>
<protein>
    <recommendedName>
        <fullName evidence="1">Domain of unknown function at the cortex 1 domain-containing protein</fullName>
    </recommendedName>
</protein>
<comment type="caution">
    <text evidence="2">The sequence shown here is derived from an EMBL/GenBank/DDBJ whole genome shotgun (WGS) entry which is preliminary data.</text>
</comment>